<evidence type="ECO:0000256" key="1">
    <source>
        <dbReference type="SAM" id="MobiDB-lite"/>
    </source>
</evidence>
<dbReference type="Proteomes" id="UP000011087">
    <property type="component" value="Unassembled WGS sequence"/>
</dbReference>
<reference evidence="2 4" key="1">
    <citation type="journal article" date="2012" name="Nature">
        <title>Algal genomes reveal evolutionary mosaicism and the fate of nucleomorphs.</title>
        <authorList>
            <consortium name="DOE Joint Genome Institute"/>
            <person name="Curtis B.A."/>
            <person name="Tanifuji G."/>
            <person name="Burki F."/>
            <person name="Gruber A."/>
            <person name="Irimia M."/>
            <person name="Maruyama S."/>
            <person name="Arias M.C."/>
            <person name="Ball S.G."/>
            <person name="Gile G.H."/>
            <person name="Hirakawa Y."/>
            <person name="Hopkins J.F."/>
            <person name="Kuo A."/>
            <person name="Rensing S.A."/>
            <person name="Schmutz J."/>
            <person name="Symeonidi A."/>
            <person name="Elias M."/>
            <person name="Eveleigh R.J."/>
            <person name="Herman E.K."/>
            <person name="Klute M.J."/>
            <person name="Nakayama T."/>
            <person name="Obornik M."/>
            <person name="Reyes-Prieto A."/>
            <person name="Armbrust E.V."/>
            <person name="Aves S.J."/>
            <person name="Beiko R.G."/>
            <person name="Coutinho P."/>
            <person name="Dacks J.B."/>
            <person name="Durnford D.G."/>
            <person name="Fast N.M."/>
            <person name="Green B.R."/>
            <person name="Grisdale C.J."/>
            <person name="Hempel F."/>
            <person name="Henrissat B."/>
            <person name="Hoppner M.P."/>
            <person name="Ishida K."/>
            <person name="Kim E."/>
            <person name="Koreny L."/>
            <person name="Kroth P.G."/>
            <person name="Liu Y."/>
            <person name="Malik S.B."/>
            <person name="Maier U.G."/>
            <person name="McRose D."/>
            <person name="Mock T."/>
            <person name="Neilson J.A."/>
            <person name="Onodera N.T."/>
            <person name="Poole A.M."/>
            <person name="Pritham E.J."/>
            <person name="Richards T.A."/>
            <person name="Rocap G."/>
            <person name="Roy S.W."/>
            <person name="Sarai C."/>
            <person name="Schaack S."/>
            <person name="Shirato S."/>
            <person name="Slamovits C.H."/>
            <person name="Spencer D.F."/>
            <person name="Suzuki S."/>
            <person name="Worden A.Z."/>
            <person name="Zauner S."/>
            <person name="Barry K."/>
            <person name="Bell C."/>
            <person name="Bharti A.K."/>
            <person name="Crow J.A."/>
            <person name="Grimwood J."/>
            <person name="Kramer R."/>
            <person name="Lindquist E."/>
            <person name="Lucas S."/>
            <person name="Salamov A."/>
            <person name="McFadden G.I."/>
            <person name="Lane C.E."/>
            <person name="Keeling P.J."/>
            <person name="Gray M.W."/>
            <person name="Grigoriev I.V."/>
            <person name="Archibald J.M."/>
        </authorList>
    </citation>
    <scope>NUCLEOTIDE SEQUENCE</scope>
    <source>
        <strain evidence="2 4">CCMP2712</strain>
    </source>
</reference>
<feature type="region of interest" description="Disordered" evidence="1">
    <location>
        <begin position="1"/>
        <end position="69"/>
    </location>
</feature>
<protein>
    <submittedName>
        <fullName evidence="2 3">Uncharacterized protein</fullName>
    </submittedName>
</protein>
<dbReference type="EMBL" id="JH993281">
    <property type="protein sequence ID" value="EKX31439.1"/>
    <property type="molecule type" value="Genomic_DNA"/>
</dbReference>
<gene>
    <name evidence="2" type="ORF">GUITHDRAFT_122371</name>
</gene>
<dbReference type="GeneID" id="17288160"/>
<organism evidence="2">
    <name type="scientific">Guillardia theta (strain CCMP2712)</name>
    <name type="common">Cryptophyte</name>
    <dbReference type="NCBI Taxonomy" id="905079"/>
    <lineage>
        <taxon>Eukaryota</taxon>
        <taxon>Cryptophyceae</taxon>
        <taxon>Pyrenomonadales</taxon>
        <taxon>Geminigeraceae</taxon>
        <taxon>Guillardia</taxon>
    </lineage>
</organism>
<proteinExistence type="predicted"/>
<dbReference type="EnsemblProtists" id="EKX31439">
    <property type="protein sequence ID" value="EKX31439"/>
    <property type="gene ID" value="GUITHDRAFT_122371"/>
</dbReference>
<feature type="compositionally biased region" description="Low complexity" evidence="1">
    <location>
        <begin position="23"/>
        <end position="43"/>
    </location>
</feature>
<evidence type="ECO:0000313" key="3">
    <source>
        <dbReference type="EnsemblProtists" id="EKX31439"/>
    </source>
</evidence>
<evidence type="ECO:0000313" key="2">
    <source>
        <dbReference type="EMBL" id="EKX31439.1"/>
    </source>
</evidence>
<keyword evidence="4" id="KW-1185">Reference proteome</keyword>
<sequence>MICSNHNKHTQNNFEGPSSAVIPNELLPSPSSSSSQTQESSPNLIRSSDDPSRWDADARRTHSQACTGKSRLSVQEKLDIVCMYYSAPSSTRCRRTVHQWDIARMYGKSRAAISKVLRPEYARGVMNSEAGKLARHHDTILESIREEEIRRQDASQAGL</sequence>
<evidence type="ECO:0000313" key="4">
    <source>
        <dbReference type="Proteomes" id="UP000011087"/>
    </source>
</evidence>
<dbReference type="RefSeq" id="XP_005818419.1">
    <property type="nucleotide sequence ID" value="XM_005818362.1"/>
</dbReference>
<name>L1I6C7_GUITC</name>
<feature type="compositionally biased region" description="Basic and acidic residues" evidence="1">
    <location>
        <begin position="47"/>
        <end position="60"/>
    </location>
</feature>
<accession>L1I6C7</accession>
<dbReference type="AlphaFoldDB" id="L1I6C7"/>
<reference evidence="3" key="3">
    <citation type="submission" date="2015-06" db="UniProtKB">
        <authorList>
            <consortium name="EnsemblProtists"/>
        </authorList>
    </citation>
    <scope>IDENTIFICATION</scope>
</reference>
<reference evidence="4" key="2">
    <citation type="submission" date="2012-11" db="EMBL/GenBank/DDBJ databases">
        <authorList>
            <person name="Kuo A."/>
            <person name="Curtis B.A."/>
            <person name="Tanifuji G."/>
            <person name="Burki F."/>
            <person name="Gruber A."/>
            <person name="Irimia M."/>
            <person name="Maruyama S."/>
            <person name="Arias M.C."/>
            <person name="Ball S.G."/>
            <person name="Gile G.H."/>
            <person name="Hirakawa Y."/>
            <person name="Hopkins J.F."/>
            <person name="Rensing S.A."/>
            <person name="Schmutz J."/>
            <person name="Symeonidi A."/>
            <person name="Elias M."/>
            <person name="Eveleigh R.J."/>
            <person name="Herman E.K."/>
            <person name="Klute M.J."/>
            <person name="Nakayama T."/>
            <person name="Obornik M."/>
            <person name="Reyes-Prieto A."/>
            <person name="Armbrust E.V."/>
            <person name="Aves S.J."/>
            <person name="Beiko R.G."/>
            <person name="Coutinho P."/>
            <person name="Dacks J.B."/>
            <person name="Durnford D.G."/>
            <person name="Fast N.M."/>
            <person name="Green B.R."/>
            <person name="Grisdale C."/>
            <person name="Hempe F."/>
            <person name="Henrissat B."/>
            <person name="Hoppner M.P."/>
            <person name="Ishida K.-I."/>
            <person name="Kim E."/>
            <person name="Koreny L."/>
            <person name="Kroth P.G."/>
            <person name="Liu Y."/>
            <person name="Malik S.-B."/>
            <person name="Maier U.G."/>
            <person name="McRose D."/>
            <person name="Mock T."/>
            <person name="Neilson J.A."/>
            <person name="Onodera N.T."/>
            <person name="Poole A.M."/>
            <person name="Pritham E.J."/>
            <person name="Richards T.A."/>
            <person name="Rocap G."/>
            <person name="Roy S.W."/>
            <person name="Sarai C."/>
            <person name="Schaack S."/>
            <person name="Shirato S."/>
            <person name="Slamovits C.H."/>
            <person name="Spencer D.F."/>
            <person name="Suzuki S."/>
            <person name="Worden A.Z."/>
            <person name="Zauner S."/>
            <person name="Barry K."/>
            <person name="Bell C."/>
            <person name="Bharti A.K."/>
            <person name="Crow J.A."/>
            <person name="Grimwood J."/>
            <person name="Kramer R."/>
            <person name="Lindquist E."/>
            <person name="Lucas S."/>
            <person name="Salamov A."/>
            <person name="McFadden G.I."/>
            <person name="Lane C.E."/>
            <person name="Keeling P.J."/>
            <person name="Gray M.W."/>
            <person name="Grigoriev I.V."/>
            <person name="Archibald J.M."/>
        </authorList>
    </citation>
    <scope>NUCLEOTIDE SEQUENCE</scope>
    <source>
        <strain evidence="4">CCMP2712</strain>
    </source>
</reference>
<dbReference type="HOGENOM" id="CLU_1664041_0_0_1"/>
<dbReference type="KEGG" id="gtt:GUITHDRAFT_122371"/>
<dbReference type="PaxDb" id="55529-EKX31439"/>